<feature type="domain" description="CD-NTase-associated protein 12/Pycsar effector protein TIR" evidence="1">
    <location>
        <begin position="152"/>
        <end position="270"/>
    </location>
</feature>
<keyword evidence="4" id="KW-1185">Reference proteome</keyword>
<reference evidence="3 4" key="1">
    <citation type="submission" date="2019-11" db="EMBL/GenBank/DDBJ databases">
        <title>Draft genome sequence of Labilibaculum sp. strain SYP isolated from Black Sea.</title>
        <authorList>
            <person name="Yadav S."/>
            <person name="Villanueva L."/>
        </authorList>
    </citation>
    <scope>NUCLEOTIDE SEQUENCE [LARGE SCALE GENOMIC DNA]</scope>
    <source>
        <strain evidence="3 4">44</strain>
    </source>
</reference>
<dbReference type="OrthoDB" id="5497289at2"/>
<evidence type="ECO:0000259" key="1">
    <source>
        <dbReference type="Pfam" id="PF10137"/>
    </source>
</evidence>
<reference evidence="2 5" key="2">
    <citation type="submission" date="2019-12" db="EMBL/GenBank/DDBJ databases">
        <title>Draft genome sequence of Labilibaculum sp. strain 44 isolated from deep waters of Black Sea.</title>
        <authorList>
            <person name="Yadav S."/>
            <person name="Villanueva L."/>
        </authorList>
    </citation>
    <scope>NUCLEOTIDE SEQUENCE [LARGE SCALE GENOMIC DNA]</scope>
    <source>
        <strain evidence="2 5">44</strain>
    </source>
</reference>
<dbReference type="Pfam" id="PF10137">
    <property type="entry name" value="CAP12-PCTIR_TIR"/>
    <property type="match status" value="1"/>
</dbReference>
<evidence type="ECO:0000313" key="3">
    <source>
        <dbReference type="EMBL" id="MVB09206.1"/>
    </source>
</evidence>
<dbReference type="Proteomes" id="UP000285951">
    <property type="component" value="Unassembled WGS sequence"/>
</dbReference>
<dbReference type="AlphaFoldDB" id="A0A7M4DBH2"/>
<evidence type="ECO:0000313" key="5">
    <source>
        <dbReference type="Proteomes" id="UP000462449"/>
    </source>
</evidence>
<evidence type="ECO:0000313" key="4">
    <source>
        <dbReference type="Proteomes" id="UP000285951"/>
    </source>
</evidence>
<dbReference type="EMBL" id="WOTW01000072">
    <property type="protein sequence ID" value="MUP40001.1"/>
    <property type="molecule type" value="Genomic_DNA"/>
</dbReference>
<evidence type="ECO:0000313" key="2">
    <source>
        <dbReference type="EMBL" id="MUP40001.1"/>
    </source>
</evidence>
<comment type="caution">
    <text evidence="2">The sequence shown here is derived from an EMBL/GenBank/DDBJ whole genome shotgun (WGS) entry which is preliminary data.</text>
</comment>
<protein>
    <submittedName>
        <fullName evidence="2">Nucleotide-binding protein</fullName>
    </submittedName>
</protein>
<dbReference type="PIRSF" id="PIRSF032620">
    <property type="entry name" value="UCP032620"/>
    <property type="match status" value="1"/>
</dbReference>
<dbReference type="InterPro" id="IPR019302">
    <property type="entry name" value="CAP12/PCTIR_TIR_dom"/>
</dbReference>
<dbReference type="EMBL" id="QTZN02000072">
    <property type="protein sequence ID" value="MVB09206.1"/>
    <property type="molecule type" value="Genomic_DNA"/>
</dbReference>
<sequence>MAKKKEIQTVTSSSLIINKNEFEKQVNDRIETGKELLSYPVKILSTRLNSLREKTNVYDETEVKSFLSEYDKWKQFNIELLKRSFDISDNEYLQEYENKISTNVWSDWVKERKYDIQKQITVFESLIERLSLIPSNIKDKIEITEENISTNKVFIVHGHDNEVKQTVARTISQLKLEPIILHEQTDQGRTVIEKFEQNSLDVNFAIILLTGDDEGKAKMETDYKTRARQNVVFEMGYFIGKLGRKRVFLLLENGVDKPGDLDGIVYVPIDNADGWKLKLVRELKAAGYSVTADDL</sequence>
<proteinExistence type="predicted"/>
<accession>A0A7M4DBH2</accession>
<organism evidence="2 5">
    <name type="scientific">Labilibaculum euxinus</name>
    <dbReference type="NCBI Taxonomy" id="2686357"/>
    <lineage>
        <taxon>Bacteria</taxon>
        <taxon>Pseudomonadati</taxon>
        <taxon>Bacteroidota</taxon>
        <taxon>Bacteroidia</taxon>
        <taxon>Marinilabiliales</taxon>
        <taxon>Marinifilaceae</taxon>
        <taxon>Labilibaculum</taxon>
    </lineage>
</organism>
<dbReference type="GO" id="GO:0050135">
    <property type="term" value="F:NADP+ nucleosidase activity"/>
    <property type="evidence" value="ECO:0007669"/>
    <property type="project" value="InterPro"/>
</dbReference>
<dbReference type="RefSeq" id="WP_156197346.1">
    <property type="nucleotide sequence ID" value="NZ_QTZN02000072.1"/>
</dbReference>
<dbReference type="InterPro" id="IPR014571">
    <property type="entry name" value="UCP032620"/>
</dbReference>
<dbReference type="Proteomes" id="UP000462449">
    <property type="component" value="Unassembled WGS sequence"/>
</dbReference>
<name>A0A7M4DBH2_9BACT</name>
<gene>
    <name evidence="3" type="ORF">DWB62_019510</name>
    <name evidence="2" type="ORF">GNY23_19510</name>
</gene>